<dbReference type="GO" id="GO:0008028">
    <property type="term" value="F:monocarboxylic acid transmembrane transporter activity"/>
    <property type="evidence" value="ECO:0007669"/>
    <property type="project" value="TreeGrafter"/>
</dbReference>
<evidence type="ECO:0000313" key="3">
    <source>
        <dbReference type="EMBL" id="KAH7935000.1"/>
    </source>
</evidence>
<dbReference type="EMBL" id="JABSTV010001255">
    <property type="protein sequence ID" value="KAH7935000.1"/>
    <property type="molecule type" value="Genomic_DNA"/>
</dbReference>
<keyword evidence="2" id="KW-1133">Transmembrane helix</keyword>
<keyword evidence="4" id="KW-1185">Reference proteome</keyword>
<feature type="transmembrane region" description="Helical" evidence="2">
    <location>
        <begin position="202"/>
        <end position="223"/>
    </location>
</feature>
<gene>
    <name evidence="3" type="ORF">HPB52_002645</name>
</gene>
<dbReference type="PANTHER" id="PTHR11360:SF303">
    <property type="entry name" value="MAJOR FACILITATOR SUPERFAMILY (MFS) PROFILE DOMAIN-CONTAINING PROTEIN"/>
    <property type="match status" value="1"/>
</dbReference>
<comment type="caution">
    <text evidence="3">The sequence shown here is derived from an EMBL/GenBank/DDBJ whole genome shotgun (WGS) entry which is preliminary data.</text>
</comment>
<accession>A0A9D4PA47</accession>
<reference evidence="3" key="1">
    <citation type="journal article" date="2020" name="Cell">
        <title>Large-Scale Comparative Analyses of Tick Genomes Elucidate Their Genetic Diversity and Vector Capacities.</title>
        <authorList>
            <consortium name="Tick Genome and Microbiome Consortium (TIGMIC)"/>
            <person name="Jia N."/>
            <person name="Wang J."/>
            <person name="Shi W."/>
            <person name="Du L."/>
            <person name="Sun Y."/>
            <person name="Zhan W."/>
            <person name="Jiang J.F."/>
            <person name="Wang Q."/>
            <person name="Zhang B."/>
            <person name="Ji P."/>
            <person name="Bell-Sakyi L."/>
            <person name="Cui X.M."/>
            <person name="Yuan T.T."/>
            <person name="Jiang B.G."/>
            <person name="Yang W.F."/>
            <person name="Lam T.T."/>
            <person name="Chang Q.C."/>
            <person name="Ding S.J."/>
            <person name="Wang X.J."/>
            <person name="Zhu J.G."/>
            <person name="Ruan X.D."/>
            <person name="Zhao L."/>
            <person name="Wei J.T."/>
            <person name="Ye R.Z."/>
            <person name="Que T.C."/>
            <person name="Du C.H."/>
            <person name="Zhou Y.H."/>
            <person name="Cheng J.X."/>
            <person name="Dai P.F."/>
            <person name="Guo W.B."/>
            <person name="Han X.H."/>
            <person name="Huang E.J."/>
            <person name="Li L.F."/>
            <person name="Wei W."/>
            <person name="Gao Y.C."/>
            <person name="Liu J.Z."/>
            <person name="Shao H.Z."/>
            <person name="Wang X."/>
            <person name="Wang C.C."/>
            <person name="Yang T.C."/>
            <person name="Huo Q.B."/>
            <person name="Li W."/>
            <person name="Chen H.Y."/>
            <person name="Chen S.E."/>
            <person name="Zhou L.G."/>
            <person name="Ni X.B."/>
            <person name="Tian J.H."/>
            <person name="Sheng Y."/>
            <person name="Liu T."/>
            <person name="Pan Y.S."/>
            <person name="Xia L.Y."/>
            <person name="Li J."/>
            <person name="Zhao F."/>
            <person name="Cao W.C."/>
        </authorList>
    </citation>
    <scope>NUCLEOTIDE SEQUENCE</scope>
    <source>
        <strain evidence="3">Rsan-2018</strain>
    </source>
</reference>
<dbReference type="SUPFAM" id="SSF103473">
    <property type="entry name" value="MFS general substrate transporter"/>
    <property type="match status" value="1"/>
</dbReference>
<dbReference type="VEuPathDB" id="VectorBase:RSAN_033702"/>
<keyword evidence="2" id="KW-0472">Membrane</keyword>
<feature type="region of interest" description="Disordered" evidence="1">
    <location>
        <begin position="257"/>
        <end position="294"/>
    </location>
</feature>
<dbReference type="PANTHER" id="PTHR11360">
    <property type="entry name" value="MONOCARBOXYLATE TRANSPORTER"/>
    <property type="match status" value="1"/>
</dbReference>
<feature type="region of interest" description="Disordered" evidence="1">
    <location>
        <begin position="1"/>
        <end position="62"/>
    </location>
</feature>
<dbReference type="InterPro" id="IPR050327">
    <property type="entry name" value="Proton-linked_MCT"/>
</dbReference>
<dbReference type="AlphaFoldDB" id="A0A9D4PA47"/>
<evidence type="ECO:0000256" key="2">
    <source>
        <dbReference type="SAM" id="Phobius"/>
    </source>
</evidence>
<dbReference type="InterPro" id="IPR036259">
    <property type="entry name" value="MFS_trans_sf"/>
</dbReference>
<keyword evidence="2" id="KW-0812">Transmembrane</keyword>
<feature type="compositionally biased region" description="Low complexity" evidence="1">
    <location>
        <begin position="349"/>
        <end position="363"/>
    </location>
</feature>
<sequence length="363" mass="37459">MAEAPSPPGTEQQQHPTSPPQHVEAHVDGQQPPMHPENTAQPEAHEPQPEQPQPPREEAVPDGKHSWMVAVAAAWNVFCCSLLRRAMPVMFLAVGDAFATTSKGPSNKYGRIVSEDSWSTLATRDAPVATLLCRIMSLKLLSAGGALLIGVGQILCFFLGDLMIMVPVIGLCCGVGAALSMVVDEMAVCLHFKAGRHKALSFSHAAFALSAIVYPVVFMLLVNMFGLDGAMLVSGAVSFNALAGSLVMSRPPWMSPSDPLPSIHRPDGADLHPSAGEQGATKGDAVEASKMSMADHHTSVAAEGHSTAVNPAFPSGATSGATSVEPGTAAASAAHAEGTEQPAHEEAGSPKAAAPAGAVEAGH</sequence>
<protein>
    <submittedName>
        <fullName evidence="3">Uncharacterized protein</fullName>
    </submittedName>
</protein>
<feature type="region of interest" description="Disordered" evidence="1">
    <location>
        <begin position="307"/>
        <end position="363"/>
    </location>
</feature>
<proteinExistence type="predicted"/>
<evidence type="ECO:0000256" key="1">
    <source>
        <dbReference type="SAM" id="MobiDB-lite"/>
    </source>
</evidence>
<organism evidence="3 4">
    <name type="scientific">Rhipicephalus sanguineus</name>
    <name type="common">Brown dog tick</name>
    <name type="synonym">Ixodes sanguineus</name>
    <dbReference type="NCBI Taxonomy" id="34632"/>
    <lineage>
        <taxon>Eukaryota</taxon>
        <taxon>Metazoa</taxon>
        <taxon>Ecdysozoa</taxon>
        <taxon>Arthropoda</taxon>
        <taxon>Chelicerata</taxon>
        <taxon>Arachnida</taxon>
        <taxon>Acari</taxon>
        <taxon>Parasitiformes</taxon>
        <taxon>Ixodida</taxon>
        <taxon>Ixodoidea</taxon>
        <taxon>Ixodidae</taxon>
        <taxon>Rhipicephalinae</taxon>
        <taxon>Rhipicephalus</taxon>
        <taxon>Rhipicephalus</taxon>
    </lineage>
</organism>
<feature type="transmembrane region" description="Helical" evidence="2">
    <location>
        <begin position="166"/>
        <end position="190"/>
    </location>
</feature>
<reference evidence="3" key="2">
    <citation type="submission" date="2021-09" db="EMBL/GenBank/DDBJ databases">
        <authorList>
            <person name="Jia N."/>
            <person name="Wang J."/>
            <person name="Shi W."/>
            <person name="Du L."/>
            <person name="Sun Y."/>
            <person name="Zhan W."/>
            <person name="Jiang J."/>
            <person name="Wang Q."/>
            <person name="Zhang B."/>
            <person name="Ji P."/>
            <person name="Sakyi L.B."/>
            <person name="Cui X."/>
            <person name="Yuan T."/>
            <person name="Jiang B."/>
            <person name="Yang W."/>
            <person name="Lam T.T.-Y."/>
            <person name="Chang Q."/>
            <person name="Ding S."/>
            <person name="Wang X."/>
            <person name="Zhu J."/>
            <person name="Ruan X."/>
            <person name="Zhao L."/>
            <person name="Wei J."/>
            <person name="Que T."/>
            <person name="Du C."/>
            <person name="Cheng J."/>
            <person name="Dai P."/>
            <person name="Han X."/>
            <person name="Huang E."/>
            <person name="Gao Y."/>
            <person name="Liu J."/>
            <person name="Shao H."/>
            <person name="Ye R."/>
            <person name="Li L."/>
            <person name="Wei W."/>
            <person name="Wang X."/>
            <person name="Wang C."/>
            <person name="Huo Q."/>
            <person name="Li W."/>
            <person name="Guo W."/>
            <person name="Chen H."/>
            <person name="Chen S."/>
            <person name="Zhou L."/>
            <person name="Zhou L."/>
            <person name="Ni X."/>
            <person name="Tian J."/>
            <person name="Zhou Y."/>
            <person name="Sheng Y."/>
            <person name="Liu T."/>
            <person name="Pan Y."/>
            <person name="Xia L."/>
            <person name="Li J."/>
            <person name="Zhao F."/>
            <person name="Cao W."/>
        </authorList>
    </citation>
    <scope>NUCLEOTIDE SEQUENCE</scope>
    <source>
        <strain evidence="3">Rsan-2018</strain>
        <tissue evidence="3">Larvae</tissue>
    </source>
</reference>
<dbReference type="Proteomes" id="UP000821837">
    <property type="component" value="Unassembled WGS sequence"/>
</dbReference>
<name>A0A9D4PA47_RHISA</name>
<evidence type="ECO:0000313" key="4">
    <source>
        <dbReference type="Proteomes" id="UP000821837"/>
    </source>
</evidence>